<comment type="caution">
    <text evidence="2">The sequence shown here is derived from an EMBL/GenBank/DDBJ whole genome shotgun (WGS) entry which is preliminary data.</text>
</comment>
<reference evidence="2" key="1">
    <citation type="submission" date="2019-08" db="EMBL/GenBank/DDBJ databases">
        <authorList>
            <person name="Kucharzyk K."/>
            <person name="Murdoch R.W."/>
            <person name="Higgins S."/>
            <person name="Loffler F."/>
        </authorList>
    </citation>
    <scope>NUCLEOTIDE SEQUENCE</scope>
</reference>
<keyword evidence="1" id="KW-1133">Transmembrane helix</keyword>
<dbReference type="AlphaFoldDB" id="A0A645FLI7"/>
<evidence type="ECO:0000313" key="2">
    <source>
        <dbReference type="EMBL" id="MPN15277.1"/>
    </source>
</evidence>
<organism evidence="2">
    <name type="scientific">bioreactor metagenome</name>
    <dbReference type="NCBI Taxonomy" id="1076179"/>
    <lineage>
        <taxon>unclassified sequences</taxon>
        <taxon>metagenomes</taxon>
        <taxon>ecological metagenomes</taxon>
    </lineage>
</organism>
<keyword evidence="1" id="KW-0472">Membrane</keyword>
<keyword evidence="1" id="KW-0812">Transmembrane</keyword>
<gene>
    <name evidence="2" type="ORF">SDC9_162607</name>
</gene>
<dbReference type="EMBL" id="VSSQ01062002">
    <property type="protein sequence ID" value="MPN15277.1"/>
    <property type="molecule type" value="Genomic_DNA"/>
</dbReference>
<sequence length="180" mass="20349">MLYDTRARLMVIIDLLFGLIPIKFKFGFSQAQFYLFDRKGGRRVLFRLADIGQKPRKRQIKFVYLLKGVALKSAAISGRIGIDGDVMLTLFIIGLINVIFDCVVSIFVASNNKLNRSSCVSPDFERTVLRLNLESILIFKLEQIIYAALKHMIRGGHNSIASNRKHHEVNDGTAKSYGGR</sequence>
<proteinExistence type="predicted"/>
<feature type="transmembrane region" description="Helical" evidence="1">
    <location>
        <begin position="88"/>
        <end position="108"/>
    </location>
</feature>
<protein>
    <submittedName>
        <fullName evidence="2">Uncharacterized protein</fullName>
    </submittedName>
</protein>
<feature type="transmembrane region" description="Helical" evidence="1">
    <location>
        <begin position="62"/>
        <end position="82"/>
    </location>
</feature>
<accession>A0A645FLI7</accession>
<name>A0A645FLI7_9ZZZZ</name>
<evidence type="ECO:0000256" key="1">
    <source>
        <dbReference type="SAM" id="Phobius"/>
    </source>
</evidence>